<dbReference type="RefSeq" id="WP_253241154.1">
    <property type="nucleotide sequence ID" value="NZ_JAMYJR010000034.1"/>
</dbReference>
<dbReference type="PANTHER" id="PTHR37694">
    <property type="entry name" value="SLR8022 PROTEIN"/>
    <property type="match status" value="1"/>
</dbReference>
<dbReference type="Proteomes" id="UP001523369">
    <property type="component" value="Unassembled WGS sequence"/>
</dbReference>
<keyword evidence="2" id="KW-1185">Reference proteome</keyword>
<dbReference type="EMBL" id="JAMYJR010000034">
    <property type="protein sequence ID" value="MCO8275086.1"/>
    <property type="molecule type" value="Genomic_DNA"/>
</dbReference>
<dbReference type="PANTHER" id="PTHR37694:SF1">
    <property type="entry name" value="SLR8022 PROTEIN"/>
    <property type="match status" value="1"/>
</dbReference>
<dbReference type="SUPFAM" id="SSF51182">
    <property type="entry name" value="RmlC-like cupins"/>
    <property type="match status" value="1"/>
</dbReference>
<dbReference type="InterPro" id="IPR011051">
    <property type="entry name" value="RmlC_Cupin_sf"/>
</dbReference>
<name>A0ABT1DW50_9ACTN</name>
<organism evidence="1 2">
    <name type="scientific">Paractinoplanes aksuensis</name>
    <dbReference type="NCBI Taxonomy" id="2939490"/>
    <lineage>
        <taxon>Bacteria</taxon>
        <taxon>Bacillati</taxon>
        <taxon>Actinomycetota</taxon>
        <taxon>Actinomycetes</taxon>
        <taxon>Micromonosporales</taxon>
        <taxon>Micromonosporaceae</taxon>
        <taxon>Paractinoplanes</taxon>
    </lineage>
</organism>
<proteinExistence type="predicted"/>
<dbReference type="InterPro" id="IPR014710">
    <property type="entry name" value="RmlC-like_jellyroll"/>
</dbReference>
<gene>
    <name evidence="1" type="ORF">M1L60_31355</name>
</gene>
<accession>A0ABT1DW50</accession>
<evidence type="ECO:0000313" key="2">
    <source>
        <dbReference type="Proteomes" id="UP001523369"/>
    </source>
</evidence>
<reference evidence="1 2" key="1">
    <citation type="submission" date="2022-06" db="EMBL/GenBank/DDBJ databases">
        <title>New Species of the Genus Actinoplanes, ActinopZanes ferrugineus.</title>
        <authorList>
            <person name="Ding P."/>
        </authorList>
    </citation>
    <scope>NUCLEOTIDE SEQUENCE [LARGE SCALE GENOMIC DNA]</scope>
    <source>
        <strain evidence="1 2">TRM88003</strain>
    </source>
</reference>
<evidence type="ECO:0000313" key="1">
    <source>
        <dbReference type="EMBL" id="MCO8275086.1"/>
    </source>
</evidence>
<comment type="caution">
    <text evidence="1">The sequence shown here is derived from an EMBL/GenBank/DDBJ whole genome shotgun (WGS) entry which is preliminary data.</text>
</comment>
<protein>
    <submittedName>
        <fullName evidence="1">LuxR family transcriptional regulator</fullName>
    </submittedName>
</protein>
<dbReference type="Gene3D" id="2.60.120.10">
    <property type="entry name" value="Jelly Rolls"/>
    <property type="match status" value="1"/>
</dbReference>
<sequence length="109" mass="11671">MQSTTLPELAESLLTEARAAHSGRSAHTLFGNHEHHLRQTVIALAEGRELAEHNSPGEATLQVLAGHARLTTTSAEWDGRTGDHVVIGPERHKVTAVQDTVILLTVATA</sequence>